<evidence type="ECO:0000256" key="1">
    <source>
        <dbReference type="SAM" id="SignalP"/>
    </source>
</evidence>
<dbReference type="EMBL" id="QWIN01001839">
    <property type="protein sequence ID" value="RMY35929.1"/>
    <property type="molecule type" value="Genomic_DNA"/>
</dbReference>
<feature type="signal peptide" evidence="1">
    <location>
        <begin position="1"/>
        <end position="16"/>
    </location>
</feature>
<feature type="chain" id="PRO_5018120948" evidence="1">
    <location>
        <begin position="17"/>
        <end position="350"/>
    </location>
</feature>
<organism evidence="2 3">
    <name type="scientific">Hortaea werneckii</name>
    <name type="common">Black yeast</name>
    <name type="synonym">Cladosporium werneckii</name>
    <dbReference type="NCBI Taxonomy" id="91943"/>
    <lineage>
        <taxon>Eukaryota</taxon>
        <taxon>Fungi</taxon>
        <taxon>Dikarya</taxon>
        <taxon>Ascomycota</taxon>
        <taxon>Pezizomycotina</taxon>
        <taxon>Dothideomycetes</taxon>
        <taxon>Dothideomycetidae</taxon>
        <taxon>Mycosphaerellales</taxon>
        <taxon>Teratosphaeriaceae</taxon>
        <taxon>Hortaea</taxon>
    </lineage>
</organism>
<sequence length="350" mass="37764">MQAVLLSLGLGAIVLAQLKDDDNFNPTMDIASCGALPCRNGTKQSDICTPMQFDTDFVQGVGMVSNALALPGADFNLSYTLIDGEGWGTFADQPYYDFSSLGLYVGAPVDANLTNEAPACSLLFQYQGQTFSEGSSDLENTTACPQLFTGIPGDYDCFDDPRETIRAFNFSADGSDSSYSSRTRCEALAQYVEFTAQQIRSDPNNLNTVCSYYADLVSVTGGVVSGPEVATDSGRPAGNDSNCQPVLPQDYELHQVAYSREVLYENSLAKNEPYLGPGGRSGYTPIVNVVYSDGDDSDPEVSLLCMRTYIPDGGELPLSTLKYDNEGIRIRIWDSLAVVLCSGLILAFLY</sequence>
<comment type="caution">
    <text evidence="2">The sequence shown here is derived from an EMBL/GenBank/DDBJ whole genome shotgun (WGS) entry which is preliminary data.</text>
</comment>
<dbReference type="OrthoDB" id="3695070at2759"/>
<dbReference type="AlphaFoldDB" id="A0A3M7B862"/>
<protein>
    <submittedName>
        <fullName evidence="2">Uncharacterized protein</fullName>
    </submittedName>
</protein>
<evidence type="ECO:0000313" key="2">
    <source>
        <dbReference type="EMBL" id="RMY35929.1"/>
    </source>
</evidence>
<evidence type="ECO:0000313" key="3">
    <source>
        <dbReference type="Proteomes" id="UP000270230"/>
    </source>
</evidence>
<accession>A0A3M7B862</accession>
<gene>
    <name evidence="2" type="ORF">D0865_13769</name>
</gene>
<name>A0A3M7B862_HORWE</name>
<proteinExistence type="predicted"/>
<reference evidence="2 3" key="1">
    <citation type="journal article" date="2018" name="BMC Genomics">
        <title>Genomic evidence for intraspecific hybridization in a clonal and extremely halotolerant yeast.</title>
        <authorList>
            <person name="Gostincar C."/>
            <person name="Stajich J.E."/>
            <person name="Zupancic J."/>
            <person name="Zalar P."/>
            <person name="Gunde-Cimerman N."/>
        </authorList>
    </citation>
    <scope>NUCLEOTIDE SEQUENCE [LARGE SCALE GENOMIC DNA]</scope>
    <source>
        <strain evidence="2 3">EXF-151</strain>
    </source>
</reference>
<keyword evidence="1" id="KW-0732">Signal</keyword>
<dbReference type="Proteomes" id="UP000270230">
    <property type="component" value="Unassembled WGS sequence"/>
</dbReference>